<feature type="compositionally biased region" description="Basic and acidic residues" evidence="1">
    <location>
        <begin position="1"/>
        <end position="11"/>
    </location>
</feature>
<evidence type="ECO:0000313" key="3">
    <source>
        <dbReference type="Proteomes" id="UP000198226"/>
    </source>
</evidence>
<proteinExistence type="predicted"/>
<protein>
    <submittedName>
        <fullName evidence="2">Uncharacterized protein</fullName>
    </submittedName>
</protein>
<evidence type="ECO:0000313" key="2">
    <source>
        <dbReference type="EMBL" id="SCG43019.1"/>
    </source>
</evidence>
<name>A0A1C5HAG8_9ACTN</name>
<feature type="region of interest" description="Disordered" evidence="1">
    <location>
        <begin position="1"/>
        <end position="42"/>
    </location>
</feature>
<organism evidence="2 3">
    <name type="scientific">Micromonospora rifamycinica</name>
    <dbReference type="NCBI Taxonomy" id="291594"/>
    <lineage>
        <taxon>Bacteria</taxon>
        <taxon>Bacillati</taxon>
        <taxon>Actinomycetota</taxon>
        <taxon>Actinomycetes</taxon>
        <taxon>Micromonosporales</taxon>
        <taxon>Micromonosporaceae</taxon>
        <taxon>Micromonospora</taxon>
    </lineage>
</organism>
<reference evidence="3" key="1">
    <citation type="submission" date="2016-06" db="EMBL/GenBank/DDBJ databases">
        <authorList>
            <person name="Varghese N."/>
            <person name="Submissions Spin"/>
        </authorList>
    </citation>
    <scope>NUCLEOTIDE SEQUENCE [LARGE SCALE GENOMIC DNA]</scope>
    <source>
        <strain evidence="3">DSM 44983</strain>
    </source>
</reference>
<evidence type="ECO:0000256" key="1">
    <source>
        <dbReference type="SAM" id="MobiDB-lite"/>
    </source>
</evidence>
<keyword evidence="3" id="KW-1185">Reference proteome</keyword>
<dbReference type="AlphaFoldDB" id="A0A1C5HAG8"/>
<dbReference type="Proteomes" id="UP000198226">
    <property type="component" value="Chromosome I"/>
</dbReference>
<gene>
    <name evidence="2" type="ORF">GA0070623_0963</name>
</gene>
<accession>A0A1C5HAG8</accession>
<sequence length="64" mass="6982">MRPGDTEHIDTPHNTVPGGRLPRTAVTPVTLPTRRSGRGEVRARRGQLFQCSATRSAACCSHWA</sequence>
<dbReference type="EMBL" id="LT607752">
    <property type="protein sequence ID" value="SCG43019.1"/>
    <property type="molecule type" value="Genomic_DNA"/>
</dbReference>